<evidence type="ECO:0000256" key="9">
    <source>
        <dbReference type="RuleBase" id="RU363036"/>
    </source>
</evidence>
<dbReference type="GO" id="GO:0006436">
    <property type="term" value="P:tryptophanyl-tRNA aminoacylation"/>
    <property type="evidence" value="ECO:0007669"/>
    <property type="project" value="UniProtKB-UniRule"/>
</dbReference>
<dbReference type="CDD" id="cd00806">
    <property type="entry name" value="TrpRS_core"/>
    <property type="match status" value="1"/>
</dbReference>
<feature type="binding site" evidence="8">
    <location>
        <position position="191"/>
    </location>
    <ligand>
        <name>ATP</name>
        <dbReference type="ChEBI" id="CHEBI:30616"/>
    </ligand>
</feature>
<feature type="short sequence motif" description="'HIGH' region" evidence="8">
    <location>
        <begin position="16"/>
        <end position="24"/>
    </location>
</feature>
<dbReference type="FunFam" id="1.10.240.10:FF:000002">
    <property type="entry name" value="Tryptophan--tRNA ligase"/>
    <property type="match status" value="1"/>
</dbReference>
<evidence type="ECO:0000256" key="7">
    <source>
        <dbReference type="ARBA" id="ARBA00049929"/>
    </source>
</evidence>
<dbReference type="AlphaFoldDB" id="A0A084IG46"/>
<keyword evidence="5 8" id="KW-0648">Protein biosynthesis</keyword>
<evidence type="ECO:0000256" key="1">
    <source>
        <dbReference type="ARBA" id="ARBA00005594"/>
    </source>
</evidence>
<dbReference type="PANTHER" id="PTHR43766:SF1">
    <property type="entry name" value="TRYPTOPHAN--TRNA LIGASE, MITOCHONDRIAL"/>
    <property type="match status" value="1"/>
</dbReference>
<comment type="function">
    <text evidence="8">Catalyzes the attachment of tryptophan to tRNA(Trp).</text>
</comment>
<dbReference type="GO" id="GO:0004830">
    <property type="term" value="F:tryptophan-tRNA ligase activity"/>
    <property type="evidence" value="ECO:0007669"/>
    <property type="project" value="UniProtKB-UniRule"/>
</dbReference>
<evidence type="ECO:0000313" key="11">
    <source>
        <dbReference type="Proteomes" id="UP000028302"/>
    </source>
</evidence>
<dbReference type="RefSeq" id="WP_037341816.1">
    <property type="nucleotide sequence ID" value="NZ_APNK01000064.1"/>
</dbReference>
<comment type="subunit">
    <text evidence="8">Homodimer.</text>
</comment>
<dbReference type="InterPro" id="IPR002305">
    <property type="entry name" value="aa-tRNA-synth_Ic"/>
</dbReference>
<name>A0A084IG46_SALHC</name>
<dbReference type="eggNOG" id="COG0180">
    <property type="taxonomic scope" value="Bacteria"/>
</dbReference>
<dbReference type="SUPFAM" id="SSF52374">
    <property type="entry name" value="Nucleotidylyl transferase"/>
    <property type="match status" value="1"/>
</dbReference>
<dbReference type="GO" id="GO:0005829">
    <property type="term" value="C:cytosol"/>
    <property type="evidence" value="ECO:0007669"/>
    <property type="project" value="TreeGrafter"/>
</dbReference>
<dbReference type="EC" id="6.1.1.2" evidence="8"/>
<dbReference type="Proteomes" id="UP000028302">
    <property type="component" value="Unassembled WGS sequence"/>
</dbReference>
<sequence>MSSANARPVVLSGIQPSGELTLGNYIGALKHWVNMQATHDCLFALVDMHAITVRQDAAALRARCHEFLCLYLAAGIDPNNATLFVQSHVPAHAQLAWLLNCHTSMGELNRMTQFKDKSAKNVDNVNAGLFDYPVLMAADILLYQADAVPVGNDQKQHLELTRNLAERFNTRVGENVFTVPEPFIPEVGARIMSLGEPTAKMSKSDDVEANVIKLLDPPKKVVKKIKRAVTDSDGEVRFDEANKPGVSNLLSIFSAVTDKPIADLEADYADSGYGALKGDLADAVVAFLEPLQARYAEFAEDKAGLDAILARGAAAARERAQPTLDAAYAATGFLPAS</sequence>
<keyword evidence="6 8" id="KW-0030">Aminoacyl-tRNA synthetase</keyword>
<feature type="binding site" evidence="8">
    <location>
        <begin position="200"/>
        <end position="204"/>
    </location>
    <ligand>
        <name>ATP</name>
        <dbReference type="ChEBI" id="CHEBI:30616"/>
    </ligand>
</feature>
<dbReference type="NCBIfam" id="TIGR00233">
    <property type="entry name" value="trpS"/>
    <property type="match status" value="1"/>
</dbReference>
<dbReference type="HAMAP" id="MF_00140_B">
    <property type="entry name" value="Trp_tRNA_synth_B"/>
    <property type="match status" value="1"/>
</dbReference>
<evidence type="ECO:0000256" key="5">
    <source>
        <dbReference type="ARBA" id="ARBA00022917"/>
    </source>
</evidence>
<comment type="catalytic activity">
    <reaction evidence="7 8">
        <text>tRNA(Trp) + L-tryptophan + ATP = L-tryptophyl-tRNA(Trp) + AMP + diphosphate + H(+)</text>
        <dbReference type="Rhea" id="RHEA:24080"/>
        <dbReference type="Rhea" id="RHEA-COMP:9671"/>
        <dbReference type="Rhea" id="RHEA-COMP:9705"/>
        <dbReference type="ChEBI" id="CHEBI:15378"/>
        <dbReference type="ChEBI" id="CHEBI:30616"/>
        <dbReference type="ChEBI" id="CHEBI:33019"/>
        <dbReference type="ChEBI" id="CHEBI:57912"/>
        <dbReference type="ChEBI" id="CHEBI:78442"/>
        <dbReference type="ChEBI" id="CHEBI:78535"/>
        <dbReference type="ChEBI" id="CHEBI:456215"/>
        <dbReference type="EC" id="6.1.1.2"/>
    </reaction>
</comment>
<feature type="short sequence motif" description="'KMSKS' region" evidence="8">
    <location>
        <begin position="200"/>
        <end position="204"/>
    </location>
</feature>
<dbReference type="GO" id="GO:0005524">
    <property type="term" value="F:ATP binding"/>
    <property type="evidence" value="ECO:0007669"/>
    <property type="project" value="UniProtKB-UniRule"/>
</dbReference>
<reference evidence="10 11" key="1">
    <citation type="submission" date="2013-03" db="EMBL/GenBank/DDBJ databases">
        <title>Salinisphaera hydrothermalis C41B8 Genome Sequencing.</title>
        <authorList>
            <person name="Li C."/>
            <person name="Lai Q."/>
            <person name="Shao Z."/>
        </authorList>
    </citation>
    <scope>NUCLEOTIDE SEQUENCE [LARGE SCALE GENOMIC DNA]</scope>
    <source>
        <strain evidence="10 11">C41B8</strain>
    </source>
</reference>
<evidence type="ECO:0000313" key="10">
    <source>
        <dbReference type="EMBL" id="KEZ75680.1"/>
    </source>
</evidence>
<keyword evidence="3 8" id="KW-0547">Nucleotide-binding</keyword>
<evidence type="ECO:0000256" key="4">
    <source>
        <dbReference type="ARBA" id="ARBA00022840"/>
    </source>
</evidence>
<dbReference type="PRINTS" id="PR01039">
    <property type="entry name" value="TRNASYNTHTRP"/>
</dbReference>
<comment type="similarity">
    <text evidence="1 8 9">Belongs to the class-I aminoacyl-tRNA synthetase family.</text>
</comment>
<dbReference type="EMBL" id="APNK01000064">
    <property type="protein sequence ID" value="KEZ75680.1"/>
    <property type="molecule type" value="Genomic_DNA"/>
</dbReference>
<keyword evidence="2 8" id="KW-0436">Ligase</keyword>
<dbReference type="PATRIC" id="fig|1304275.5.peg.3835"/>
<dbReference type="Gene3D" id="1.10.240.10">
    <property type="entry name" value="Tyrosyl-Transfer RNA Synthetase"/>
    <property type="match status" value="1"/>
</dbReference>
<gene>
    <name evidence="8" type="primary">trpS</name>
    <name evidence="10" type="ORF">C41B8_18782</name>
</gene>
<dbReference type="PANTHER" id="PTHR43766">
    <property type="entry name" value="TRYPTOPHAN--TRNA LIGASE, MITOCHONDRIAL"/>
    <property type="match status" value="1"/>
</dbReference>
<evidence type="ECO:0000256" key="8">
    <source>
        <dbReference type="HAMAP-Rule" id="MF_00140"/>
    </source>
</evidence>
<feature type="binding site" evidence="8">
    <location>
        <begin position="151"/>
        <end position="153"/>
    </location>
    <ligand>
        <name>ATP</name>
        <dbReference type="ChEBI" id="CHEBI:30616"/>
    </ligand>
</feature>
<organism evidence="10 11">
    <name type="scientific">Salinisphaera hydrothermalis (strain C41B8)</name>
    <dbReference type="NCBI Taxonomy" id="1304275"/>
    <lineage>
        <taxon>Bacteria</taxon>
        <taxon>Pseudomonadati</taxon>
        <taxon>Pseudomonadota</taxon>
        <taxon>Gammaproteobacteria</taxon>
        <taxon>Salinisphaerales</taxon>
        <taxon>Salinisphaeraceae</taxon>
        <taxon>Salinisphaera</taxon>
    </lineage>
</organism>
<comment type="subcellular location">
    <subcellularLocation>
        <location evidence="8">Cytoplasm</location>
    </subcellularLocation>
</comment>
<dbReference type="STRING" id="1304275.C41B8_18782"/>
<protein>
    <recommendedName>
        <fullName evidence="8">Tryptophan--tRNA ligase</fullName>
        <ecNumber evidence="8">6.1.1.2</ecNumber>
    </recommendedName>
    <alternativeName>
        <fullName evidence="8">Tryptophanyl-tRNA synthetase</fullName>
        <shortName evidence="8">TrpRS</shortName>
    </alternativeName>
</protein>
<dbReference type="InterPro" id="IPR001412">
    <property type="entry name" value="aa-tRNA-synth_I_CS"/>
</dbReference>
<comment type="caution">
    <text evidence="10">The sequence shown here is derived from an EMBL/GenBank/DDBJ whole genome shotgun (WGS) entry which is preliminary data.</text>
</comment>
<feature type="binding site" evidence="8">
    <location>
        <position position="139"/>
    </location>
    <ligand>
        <name>L-tryptophan</name>
        <dbReference type="ChEBI" id="CHEBI:57912"/>
    </ligand>
</feature>
<keyword evidence="4 8" id="KW-0067">ATP-binding</keyword>
<dbReference type="InterPro" id="IPR050203">
    <property type="entry name" value="Trp-tRNA_synthetase"/>
</dbReference>
<dbReference type="InterPro" id="IPR024109">
    <property type="entry name" value="Trp-tRNA-ligase_bac-type"/>
</dbReference>
<evidence type="ECO:0000256" key="2">
    <source>
        <dbReference type="ARBA" id="ARBA00022598"/>
    </source>
</evidence>
<evidence type="ECO:0000256" key="3">
    <source>
        <dbReference type="ARBA" id="ARBA00022741"/>
    </source>
</evidence>
<keyword evidence="8" id="KW-0963">Cytoplasm</keyword>
<keyword evidence="11" id="KW-1185">Reference proteome</keyword>
<evidence type="ECO:0000256" key="6">
    <source>
        <dbReference type="ARBA" id="ARBA00023146"/>
    </source>
</evidence>
<dbReference type="InterPro" id="IPR002306">
    <property type="entry name" value="Trp-tRNA-ligase"/>
</dbReference>
<dbReference type="PROSITE" id="PS00178">
    <property type="entry name" value="AA_TRNA_LIGASE_I"/>
    <property type="match status" value="1"/>
</dbReference>
<dbReference type="OrthoDB" id="9801042at2"/>
<dbReference type="Gene3D" id="3.40.50.620">
    <property type="entry name" value="HUPs"/>
    <property type="match status" value="1"/>
</dbReference>
<proteinExistence type="inferred from homology"/>
<accession>A0A084IG46</accession>
<dbReference type="InterPro" id="IPR014729">
    <property type="entry name" value="Rossmann-like_a/b/a_fold"/>
</dbReference>
<feature type="binding site" evidence="8">
    <location>
        <begin position="23"/>
        <end position="24"/>
    </location>
    <ligand>
        <name>ATP</name>
        <dbReference type="ChEBI" id="CHEBI:30616"/>
    </ligand>
</feature>
<feature type="binding site" evidence="8">
    <location>
        <begin position="15"/>
        <end position="17"/>
    </location>
    <ligand>
        <name>ATP</name>
        <dbReference type="ChEBI" id="CHEBI:30616"/>
    </ligand>
</feature>
<dbReference type="Pfam" id="PF00579">
    <property type="entry name" value="tRNA-synt_1b"/>
    <property type="match status" value="1"/>
</dbReference>